<dbReference type="Pfam" id="PF13456">
    <property type="entry name" value="RVT_3"/>
    <property type="match status" value="1"/>
</dbReference>
<dbReference type="InterPro" id="IPR012337">
    <property type="entry name" value="RNaseH-like_sf"/>
</dbReference>
<dbReference type="Gene3D" id="3.30.420.10">
    <property type="entry name" value="Ribonuclease H-like superfamily/Ribonuclease H"/>
    <property type="match status" value="2"/>
</dbReference>
<feature type="compositionally biased region" description="Basic and acidic residues" evidence="2">
    <location>
        <begin position="103"/>
        <end position="122"/>
    </location>
</feature>
<dbReference type="InterPro" id="IPR043502">
    <property type="entry name" value="DNA/RNA_pol_sf"/>
</dbReference>
<dbReference type="CDD" id="cd01647">
    <property type="entry name" value="RT_LTR"/>
    <property type="match status" value="1"/>
</dbReference>
<dbReference type="CDD" id="cd09279">
    <property type="entry name" value="RNase_HI_like"/>
    <property type="match status" value="1"/>
</dbReference>
<dbReference type="EMBL" id="OIVN01001601">
    <property type="protein sequence ID" value="SPC95764.1"/>
    <property type="molecule type" value="Genomic_DNA"/>
</dbReference>
<dbReference type="CDD" id="cd00303">
    <property type="entry name" value="retropepsin_like"/>
    <property type="match status" value="1"/>
</dbReference>
<name>A0A2N9G9F7_FAGSY</name>
<dbReference type="Gene3D" id="1.10.340.70">
    <property type="match status" value="1"/>
</dbReference>
<dbReference type="InterPro" id="IPR001584">
    <property type="entry name" value="Integrase_cat-core"/>
</dbReference>
<dbReference type="PANTHER" id="PTHR48475:SF1">
    <property type="entry name" value="RNASE H TYPE-1 DOMAIN-CONTAINING PROTEIN"/>
    <property type="match status" value="1"/>
</dbReference>
<keyword evidence="1" id="KW-0233">DNA recombination</keyword>
<gene>
    <name evidence="5" type="ORF">FSB_LOCUS23646</name>
</gene>
<dbReference type="PANTHER" id="PTHR48475">
    <property type="entry name" value="RIBONUCLEASE H"/>
    <property type="match status" value="1"/>
</dbReference>
<dbReference type="InterPro" id="IPR036397">
    <property type="entry name" value="RNaseH_sf"/>
</dbReference>
<dbReference type="InterPro" id="IPR005162">
    <property type="entry name" value="Retrotrans_gag_dom"/>
</dbReference>
<dbReference type="Gene3D" id="3.10.20.370">
    <property type="match status" value="1"/>
</dbReference>
<dbReference type="PROSITE" id="PS50994">
    <property type="entry name" value="INTEGRASE"/>
    <property type="match status" value="1"/>
</dbReference>
<dbReference type="Pfam" id="PF00078">
    <property type="entry name" value="RVT_1"/>
    <property type="match status" value="1"/>
</dbReference>
<feature type="domain" description="RNase H type-1" evidence="3">
    <location>
        <begin position="1050"/>
        <end position="1179"/>
    </location>
</feature>
<dbReference type="InterPro" id="IPR002156">
    <property type="entry name" value="RNaseH_domain"/>
</dbReference>
<evidence type="ECO:0000259" key="4">
    <source>
        <dbReference type="PROSITE" id="PS50994"/>
    </source>
</evidence>
<dbReference type="GO" id="GO:0003676">
    <property type="term" value="F:nucleic acid binding"/>
    <property type="evidence" value="ECO:0007669"/>
    <property type="project" value="InterPro"/>
</dbReference>
<dbReference type="Pfam" id="PF17919">
    <property type="entry name" value="RT_RNaseH_2"/>
    <property type="match status" value="1"/>
</dbReference>
<dbReference type="Gene3D" id="3.10.10.10">
    <property type="entry name" value="HIV Type 1 Reverse Transcriptase, subunit A, domain 1"/>
    <property type="match status" value="2"/>
</dbReference>
<feature type="compositionally biased region" description="Low complexity" evidence="2">
    <location>
        <begin position="143"/>
        <end position="156"/>
    </location>
</feature>
<dbReference type="SUPFAM" id="SSF56672">
    <property type="entry name" value="DNA/RNA polymerases"/>
    <property type="match status" value="1"/>
</dbReference>
<evidence type="ECO:0000313" key="5">
    <source>
        <dbReference type="EMBL" id="SPC95764.1"/>
    </source>
</evidence>
<dbReference type="PROSITE" id="PS50879">
    <property type="entry name" value="RNASE_H_1"/>
    <property type="match status" value="1"/>
</dbReference>
<feature type="domain" description="Integrase catalytic" evidence="4">
    <location>
        <begin position="1309"/>
        <end position="1383"/>
    </location>
</feature>
<evidence type="ECO:0000259" key="3">
    <source>
        <dbReference type="PROSITE" id="PS50879"/>
    </source>
</evidence>
<sequence>MSEKPRSVGRESRSPAQEGSSKTLYEPLWPTETPTEASKGASARAPPQHTDPNQVSFERRDQEATSKGSHNPGRQNIHRGLKYTSGTSQTEDSQRIIANLRQEVSDLKREARGRTPIKEKPRNRVNASKRGYPEYSNYKESPDTSGSWSDSSSSTPQKIHRKPRSLGESSRSRPPLYGRKNPKAKKQLSTKTPRPEEQNAVWRALDLVSSSPFSREIEKARLPESLGEVAMRWFNQLGRRTIDSWDQMAQAFVARFITNSRKAREMDALLTMKLQDNETIKNYSIRYWETYNDIDGRSEEVAIKAFKLGLPVDSGLRHSLVKRQPPSLVKLMNKIDQFVRLEEDGKGATPAETNTQPKVSIPKHPAPARPNPAVKSLSGPKDFAAPSFRAFGTVHLEHLATEGHLDQYIDTKLSKMKGPSTTAGQPNTSDTVAAGIIHVIHDPLCSVVSTGSYRAQMQKATHLRRSFSMINSVHPAPICSVRGGAMEQVISFSDSDLKDVQLPHNDPLVVTLRIGNYDVERILIDQRSFAKVMYQDLYIKLGMGEAELSNFASPIFGFSGEPVMPLGKAVLPVLAGPVNLQTEFIIVNASSPYNAIMGRDWLHRMKAIPSTLHQKLRFPTKDGVMELSGDQSQEPEGGEVLVTEQPEKVFFDPSNPEKFFLVGSKLSAVDREQLLQILISNQDVFAWSVYDASGVSPELACHSLNIGFEHRPIVQKRRKLAPEKAATVLEEVGRLLTSGAIREIQYPVWLSNTVVVKKKNGKWRGYHQIPMNEADQNKTAFITPRGTYCYKMMPFGLKNAGATYQRMVTKMFGQIIGKTVEVYIDDMLVKSLHEEDHIADLLQFGQIFGTRSEQKRNRAQSGPDCCPCGLSETRSIKQVQRLTGMIAALGRFISRSADKCKPFFRLLGKRSKFVWDEECSAAFQGIKAYLSTPPCLSIPNQGEQLFLYLAVSDHAVSAVLVREFGQEQKPVFFVSKAMDETELRYLPLEKAALAVLQAAKKLPHYFQSNKVTVLSDLPLKMLLQRSDFSGRITKWGVYLGSLAEAQLGLVTGKWELFVDGASNSKGSGAGVVLVSPEGLILEQAVRLKFSASNNEAEYEALLIGLRTAKRLGACHLQVLCDSQLVANQVSGEYQARDERMSAYLVTVQLLMDKFESVHVAQIGREHNSHADILAKLATALESDPSWMDPILSYLVDNKLPEDKKEAKMIKRKAPKYWVSKEGSLYRRSFTGPYLLCVRPEMTHNFLFEIHEGICGSHTGGRSLAHRAISQGYWWPYMQADALKHVRECDKCQRFAPMIHQPAIELNPLSSPWPFAQWGLDIVGPLPRAPGNKKFLITATDYFTKWIEAEPLSNIRDVDTKRFFWKNAITRFGIPWAAISDNGT</sequence>
<dbReference type="InterPro" id="IPR041577">
    <property type="entry name" value="RT_RNaseH_2"/>
</dbReference>
<dbReference type="SUPFAM" id="SSF53098">
    <property type="entry name" value="Ribonuclease H-like"/>
    <property type="match status" value="2"/>
</dbReference>
<feature type="region of interest" description="Disordered" evidence="2">
    <location>
        <begin position="344"/>
        <end position="376"/>
    </location>
</feature>
<proteinExistence type="predicted"/>
<evidence type="ECO:0000256" key="2">
    <source>
        <dbReference type="SAM" id="MobiDB-lite"/>
    </source>
</evidence>
<dbReference type="InterPro" id="IPR000477">
    <property type="entry name" value="RT_dom"/>
</dbReference>
<reference evidence="5" key="1">
    <citation type="submission" date="2018-02" db="EMBL/GenBank/DDBJ databases">
        <authorList>
            <person name="Cohen D.B."/>
            <person name="Kent A.D."/>
        </authorList>
    </citation>
    <scope>NUCLEOTIDE SEQUENCE</scope>
</reference>
<dbReference type="GO" id="GO:0006310">
    <property type="term" value="P:DNA recombination"/>
    <property type="evidence" value="ECO:0007669"/>
    <property type="project" value="UniProtKB-KW"/>
</dbReference>
<dbReference type="InterPro" id="IPR043128">
    <property type="entry name" value="Rev_trsase/Diguanyl_cyclase"/>
</dbReference>
<feature type="compositionally biased region" description="Polar residues" evidence="2">
    <location>
        <begin position="65"/>
        <end position="74"/>
    </location>
</feature>
<protein>
    <submittedName>
        <fullName evidence="5">Uncharacterized protein</fullName>
    </submittedName>
</protein>
<feature type="compositionally biased region" description="Basic and acidic residues" evidence="2">
    <location>
        <begin position="1"/>
        <end position="13"/>
    </location>
</feature>
<organism evidence="5">
    <name type="scientific">Fagus sylvatica</name>
    <name type="common">Beechnut</name>
    <dbReference type="NCBI Taxonomy" id="28930"/>
    <lineage>
        <taxon>Eukaryota</taxon>
        <taxon>Viridiplantae</taxon>
        <taxon>Streptophyta</taxon>
        <taxon>Embryophyta</taxon>
        <taxon>Tracheophyta</taxon>
        <taxon>Spermatophyta</taxon>
        <taxon>Magnoliopsida</taxon>
        <taxon>eudicotyledons</taxon>
        <taxon>Gunneridae</taxon>
        <taxon>Pentapetalae</taxon>
        <taxon>rosids</taxon>
        <taxon>fabids</taxon>
        <taxon>Fagales</taxon>
        <taxon>Fagaceae</taxon>
        <taxon>Fagus</taxon>
    </lineage>
</organism>
<feature type="region of interest" description="Disordered" evidence="2">
    <location>
        <begin position="1"/>
        <end position="198"/>
    </location>
</feature>
<dbReference type="Gene3D" id="2.40.70.10">
    <property type="entry name" value="Acid Proteases"/>
    <property type="match status" value="1"/>
</dbReference>
<dbReference type="Pfam" id="PF17921">
    <property type="entry name" value="Integrase_H2C2"/>
    <property type="match status" value="1"/>
</dbReference>
<evidence type="ECO:0000256" key="1">
    <source>
        <dbReference type="ARBA" id="ARBA00023172"/>
    </source>
</evidence>
<dbReference type="Gene3D" id="3.30.70.270">
    <property type="match status" value="2"/>
</dbReference>
<dbReference type="InterPro" id="IPR041588">
    <property type="entry name" value="Integrase_H2C2"/>
</dbReference>
<dbReference type="InterPro" id="IPR021109">
    <property type="entry name" value="Peptidase_aspartic_dom_sf"/>
</dbReference>
<feature type="compositionally biased region" description="Polar residues" evidence="2">
    <location>
        <begin position="14"/>
        <end position="23"/>
    </location>
</feature>
<dbReference type="GO" id="GO:0004523">
    <property type="term" value="F:RNA-DNA hybrid ribonuclease activity"/>
    <property type="evidence" value="ECO:0007669"/>
    <property type="project" value="InterPro"/>
</dbReference>
<dbReference type="GO" id="GO:0015074">
    <property type="term" value="P:DNA integration"/>
    <property type="evidence" value="ECO:0007669"/>
    <property type="project" value="InterPro"/>
</dbReference>
<accession>A0A2N9G9F7</accession>
<dbReference type="Pfam" id="PF03732">
    <property type="entry name" value="Retrotrans_gag"/>
    <property type="match status" value="1"/>
</dbReference>